<keyword evidence="2" id="KW-1185">Reference proteome</keyword>
<proteinExistence type="predicted"/>
<evidence type="ECO:0000313" key="2">
    <source>
        <dbReference type="Proteomes" id="UP001218188"/>
    </source>
</evidence>
<protein>
    <submittedName>
        <fullName evidence="1">Uncharacterized protein</fullName>
    </submittedName>
</protein>
<name>A0AAD6T5X8_9AGAR</name>
<dbReference type="Proteomes" id="UP001218188">
    <property type="component" value="Unassembled WGS sequence"/>
</dbReference>
<organism evidence="1 2">
    <name type="scientific">Mycena alexandri</name>
    <dbReference type="NCBI Taxonomy" id="1745969"/>
    <lineage>
        <taxon>Eukaryota</taxon>
        <taxon>Fungi</taxon>
        <taxon>Dikarya</taxon>
        <taxon>Basidiomycota</taxon>
        <taxon>Agaricomycotina</taxon>
        <taxon>Agaricomycetes</taxon>
        <taxon>Agaricomycetidae</taxon>
        <taxon>Agaricales</taxon>
        <taxon>Marasmiineae</taxon>
        <taxon>Mycenaceae</taxon>
        <taxon>Mycena</taxon>
    </lineage>
</organism>
<dbReference type="AlphaFoldDB" id="A0AAD6T5X8"/>
<comment type="caution">
    <text evidence="1">The sequence shown here is derived from an EMBL/GenBank/DDBJ whole genome shotgun (WGS) entry which is preliminary data.</text>
</comment>
<reference evidence="1" key="1">
    <citation type="submission" date="2023-03" db="EMBL/GenBank/DDBJ databases">
        <title>Massive genome expansion in bonnet fungi (Mycena s.s.) driven by repeated elements and novel gene families across ecological guilds.</title>
        <authorList>
            <consortium name="Lawrence Berkeley National Laboratory"/>
            <person name="Harder C.B."/>
            <person name="Miyauchi S."/>
            <person name="Viragh M."/>
            <person name="Kuo A."/>
            <person name="Thoen E."/>
            <person name="Andreopoulos B."/>
            <person name="Lu D."/>
            <person name="Skrede I."/>
            <person name="Drula E."/>
            <person name="Henrissat B."/>
            <person name="Morin E."/>
            <person name="Kohler A."/>
            <person name="Barry K."/>
            <person name="LaButti K."/>
            <person name="Morin E."/>
            <person name="Salamov A."/>
            <person name="Lipzen A."/>
            <person name="Mereny Z."/>
            <person name="Hegedus B."/>
            <person name="Baldrian P."/>
            <person name="Stursova M."/>
            <person name="Weitz H."/>
            <person name="Taylor A."/>
            <person name="Grigoriev I.V."/>
            <person name="Nagy L.G."/>
            <person name="Martin F."/>
            <person name="Kauserud H."/>
        </authorList>
    </citation>
    <scope>NUCLEOTIDE SEQUENCE</scope>
    <source>
        <strain evidence="1">CBHHK200</strain>
    </source>
</reference>
<sequence>MSTPNEDVFSCILSHIHRSKTVHAVLRALPQSHPLFCVALHRLWELPIYLDNHTYEWRAILASDEILDHLLALDAGEEALAIVESIRHLVIAVEPVRIREEDNFIDEDDVVAFRDRLSDLFEKTRNLKSIDYHSYPGIPLSRDNIDALATCERLRTFSVDTAIRPPWIMSTEDPEPWNIEPFLTNLAPSITSLELRHVCLTTLTTLASHRDLLVTYENLEHLKMDITEGYWDWSGAGSPQTGASDVFIFPFLRLPALRHLELVVSDLTIHKPRAGPLDLLDCTLLTDLTLDIRSGVYVDVTTIQLFMATEFPMLSHLEIKDSNAFANFRVQWEPPMSDQKSDGRHFHGLVDRFLGSTRNLTSLWVDESALLPATAENDRWDGLQTFCSVRELWDTASTHFHTVDKVLWKTALQAAISQIESLRVGFGVVDDVEVGLVLGCCDPAKLRQFGFDWAWKKYGRNEPISPELLGHLTQFPKLTDVHILFPCPETQVSGDPDPVIDARMVRDVAAIFKSNSSICRVGMGNSVVWERFGGQGPEFLLVSDGSSAPDSLVPKFYHAGTWRTRKTHW</sequence>
<gene>
    <name evidence="1" type="ORF">C8F04DRAFT_1327678</name>
</gene>
<evidence type="ECO:0000313" key="1">
    <source>
        <dbReference type="EMBL" id="KAJ7037917.1"/>
    </source>
</evidence>
<dbReference type="EMBL" id="JARJCM010000034">
    <property type="protein sequence ID" value="KAJ7037917.1"/>
    <property type="molecule type" value="Genomic_DNA"/>
</dbReference>
<accession>A0AAD6T5X8</accession>